<evidence type="ECO:0000313" key="3">
    <source>
        <dbReference type="EMBL" id="GAL22978.1"/>
    </source>
</evidence>
<reference evidence="3 4" key="1">
    <citation type="submission" date="2014-09" db="EMBL/GenBank/DDBJ databases">
        <title>Vibrio maritimus JCM 19235. (C45) whole genome shotgun sequence.</title>
        <authorList>
            <person name="Sawabe T."/>
            <person name="Meirelles P."/>
            <person name="Nakanishi M."/>
            <person name="Sayaka M."/>
            <person name="Hattori M."/>
            <person name="Ohkuma M."/>
        </authorList>
    </citation>
    <scope>NUCLEOTIDE SEQUENCE [LARGE SCALE GENOMIC DNA]</scope>
    <source>
        <strain evidence="4">JCM19235</strain>
    </source>
</reference>
<name>A0A090S889_9VIBR</name>
<dbReference type="GO" id="GO:0003677">
    <property type="term" value="F:DNA binding"/>
    <property type="evidence" value="ECO:0007669"/>
    <property type="project" value="UniProtKB-KW"/>
</dbReference>
<protein>
    <submittedName>
        <fullName evidence="3">Uncharacterized protein</fullName>
    </submittedName>
</protein>
<dbReference type="STRING" id="990268.JCM19235_1279"/>
<dbReference type="SUPFAM" id="SSF47729">
    <property type="entry name" value="IHF-like DNA-binding proteins"/>
    <property type="match status" value="2"/>
</dbReference>
<dbReference type="PANTHER" id="PTHR33175:SF2">
    <property type="entry name" value="INTEGRATION HOST FACTOR SUBUNIT ALPHA"/>
    <property type="match status" value="1"/>
</dbReference>
<dbReference type="OrthoDB" id="9804203at2"/>
<dbReference type="InterPro" id="IPR000119">
    <property type="entry name" value="Hist_DNA-bd"/>
</dbReference>
<dbReference type="AlphaFoldDB" id="A0A090S889"/>
<sequence length="220" mass="25239">MSKLVKATIVERVVEVNQELPRKVCVIAVEQFIEIMIESLVNGVSIRIPRAGKLVPYFKKGGRPVRNIKTQEVMPMQDRIVVSFSLSTTKTDRNGTFIPRKNPSEMMQELAERPVLLERLERSTRGRLSPEEMKKLTRTLAEDVVRLFGELFCEYRNQCLPVEIRGLGSFRTSKMNYKSVRNPKTGEMLDVTDNNQPLRTVFREGRELKKALAERLAESA</sequence>
<dbReference type="GO" id="GO:0005829">
    <property type="term" value="C:cytosol"/>
    <property type="evidence" value="ECO:0007669"/>
    <property type="project" value="TreeGrafter"/>
</dbReference>
<dbReference type="InterPro" id="IPR010992">
    <property type="entry name" value="IHF-like_DNA-bd_dom_sf"/>
</dbReference>
<evidence type="ECO:0000313" key="4">
    <source>
        <dbReference type="Proteomes" id="UP000029228"/>
    </source>
</evidence>
<comment type="caution">
    <text evidence="3">The sequence shown here is derived from an EMBL/GenBank/DDBJ whole genome shotgun (WGS) entry which is preliminary data.</text>
</comment>
<keyword evidence="4" id="KW-1185">Reference proteome</keyword>
<keyword evidence="2" id="KW-0238">DNA-binding</keyword>
<accession>A0A090S889</accession>
<evidence type="ECO:0000256" key="1">
    <source>
        <dbReference type="ARBA" id="ARBA00010529"/>
    </source>
</evidence>
<gene>
    <name evidence="3" type="ORF">JCM19235_1279</name>
</gene>
<dbReference type="PANTHER" id="PTHR33175">
    <property type="entry name" value="DNA-BINDING PROTEIN HU"/>
    <property type="match status" value="1"/>
</dbReference>
<dbReference type="Gene3D" id="4.10.520.10">
    <property type="entry name" value="IHF-like DNA-binding proteins"/>
    <property type="match status" value="2"/>
</dbReference>
<dbReference type="GO" id="GO:0030527">
    <property type="term" value="F:structural constituent of chromatin"/>
    <property type="evidence" value="ECO:0007669"/>
    <property type="project" value="InterPro"/>
</dbReference>
<proteinExistence type="inferred from homology"/>
<dbReference type="Pfam" id="PF00216">
    <property type="entry name" value="Bac_DNA_binding"/>
    <property type="match status" value="2"/>
</dbReference>
<dbReference type="Proteomes" id="UP000029228">
    <property type="component" value="Unassembled WGS sequence"/>
</dbReference>
<organism evidence="3 4">
    <name type="scientific">Vibrio maritimus</name>
    <dbReference type="NCBI Taxonomy" id="990268"/>
    <lineage>
        <taxon>Bacteria</taxon>
        <taxon>Pseudomonadati</taxon>
        <taxon>Pseudomonadota</taxon>
        <taxon>Gammaproteobacteria</taxon>
        <taxon>Vibrionales</taxon>
        <taxon>Vibrionaceae</taxon>
        <taxon>Vibrio</taxon>
    </lineage>
</organism>
<dbReference type="EMBL" id="BBMR01000017">
    <property type="protein sequence ID" value="GAL22978.1"/>
    <property type="molecule type" value="Genomic_DNA"/>
</dbReference>
<comment type="similarity">
    <text evidence="1">Belongs to the bacterial histone-like protein family.</text>
</comment>
<evidence type="ECO:0000256" key="2">
    <source>
        <dbReference type="ARBA" id="ARBA00023125"/>
    </source>
</evidence>